<comment type="caution">
    <text evidence="2">The sequence shown here is derived from an EMBL/GenBank/DDBJ whole genome shotgun (WGS) entry which is preliminary data.</text>
</comment>
<evidence type="ECO:0000313" key="2">
    <source>
        <dbReference type="EMBL" id="OMD51850.1"/>
    </source>
</evidence>
<sequence>MTSQKLSLAIVQGRVSVKSAAGMRIPAAFCVPVIHVSQKKRSDLFPPPASFEAGPGVYELNNQEDLDDNSTIWLE</sequence>
<dbReference type="EMBL" id="MPTB01000004">
    <property type="protein sequence ID" value="OMD51850.1"/>
    <property type="molecule type" value="Genomic_DNA"/>
</dbReference>
<gene>
    <name evidence="2" type="ORF">BSK56_04290</name>
</gene>
<evidence type="ECO:0000256" key="1">
    <source>
        <dbReference type="SAM" id="MobiDB-lite"/>
    </source>
</evidence>
<organism evidence="2 3">
    <name type="scientific">Paenibacillus borealis</name>
    <dbReference type="NCBI Taxonomy" id="160799"/>
    <lineage>
        <taxon>Bacteria</taxon>
        <taxon>Bacillati</taxon>
        <taxon>Bacillota</taxon>
        <taxon>Bacilli</taxon>
        <taxon>Bacillales</taxon>
        <taxon>Paenibacillaceae</taxon>
        <taxon>Paenibacillus</taxon>
    </lineage>
</organism>
<protein>
    <submittedName>
        <fullName evidence="2">Uncharacterized protein</fullName>
    </submittedName>
</protein>
<name>A0ABX3HNX9_PAEBO</name>
<keyword evidence="3" id="KW-1185">Reference proteome</keyword>
<proteinExistence type="predicted"/>
<accession>A0ABX3HNX9</accession>
<feature type="region of interest" description="Disordered" evidence="1">
    <location>
        <begin position="55"/>
        <end position="75"/>
    </location>
</feature>
<reference evidence="2 3" key="1">
    <citation type="submission" date="2016-10" db="EMBL/GenBank/DDBJ databases">
        <title>Paenibacillus species isolates.</title>
        <authorList>
            <person name="Beno S.M."/>
        </authorList>
    </citation>
    <scope>NUCLEOTIDE SEQUENCE [LARGE SCALE GENOMIC DNA]</scope>
    <source>
        <strain evidence="2 3">FSL H7-0744</strain>
    </source>
</reference>
<dbReference type="Proteomes" id="UP000187412">
    <property type="component" value="Unassembled WGS sequence"/>
</dbReference>
<evidence type="ECO:0000313" key="3">
    <source>
        <dbReference type="Proteomes" id="UP000187412"/>
    </source>
</evidence>